<gene>
    <name evidence="3" type="ORF">ZNDK_0992</name>
</gene>
<dbReference type="PANTHER" id="PTHR30204:SF15">
    <property type="entry name" value="BLL5018 PROTEIN"/>
    <property type="match status" value="1"/>
</dbReference>
<feature type="domain" description="HTH merR-type" evidence="2">
    <location>
        <begin position="5"/>
        <end position="75"/>
    </location>
</feature>
<evidence type="ECO:0000259" key="2">
    <source>
        <dbReference type="PROSITE" id="PS50937"/>
    </source>
</evidence>
<evidence type="ECO:0000256" key="1">
    <source>
        <dbReference type="ARBA" id="ARBA00023125"/>
    </source>
</evidence>
<dbReference type="GO" id="GO:0003677">
    <property type="term" value="F:DNA binding"/>
    <property type="evidence" value="ECO:0007669"/>
    <property type="project" value="UniProtKB-KW"/>
</dbReference>
<dbReference type="InterPro" id="IPR047057">
    <property type="entry name" value="MerR_fam"/>
</dbReference>
<dbReference type="PANTHER" id="PTHR30204">
    <property type="entry name" value="REDOX-CYCLING DRUG-SENSING TRANSCRIPTIONAL ACTIVATOR SOXR"/>
    <property type="match status" value="1"/>
</dbReference>
<evidence type="ECO:0000313" key="3">
    <source>
        <dbReference type="EMBL" id="GFH63221.1"/>
    </source>
</evidence>
<dbReference type="Gene3D" id="1.10.1660.10">
    <property type="match status" value="1"/>
</dbReference>
<sequence length="115" mass="13129">MAEKTYRIGEVAKLLKVNASALRFWETEFPQVAPLRTDSEQRLYTESHVVILRRIQQLLHEQGMTIDGARRVLEGGSAVLDEDLPERVAPVPAPAFMQMLRKELFAVRRILAEKS</sequence>
<name>A0A6L2R6M7_9BACT</name>
<evidence type="ECO:0000313" key="4">
    <source>
        <dbReference type="Proteomes" id="UP000505077"/>
    </source>
</evidence>
<dbReference type="GO" id="GO:0003700">
    <property type="term" value="F:DNA-binding transcription factor activity"/>
    <property type="evidence" value="ECO:0007669"/>
    <property type="project" value="InterPro"/>
</dbReference>
<reference evidence="3 4" key="1">
    <citation type="journal article" date="2020" name="ISME J.">
        <title>Parallel Reductive Genome Evolution in Desulfovibrio Ectosymbionts Independently Acquired by Trichonympha Protists in the Termite Gut.</title>
        <authorList>
            <person name="Takeuchi M."/>
            <person name="Kuwahara H."/>
            <person name="Murakami T."/>
            <person name="Takahashi K."/>
            <person name="Kajitani R."/>
            <person name="Toyoda A."/>
            <person name="Itoh T."/>
            <person name="Ohkuma M."/>
            <person name="Hongoh Y."/>
        </authorList>
    </citation>
    <scope>NUCLEOTIDE SEQUENCE [LARGE SCALE GENOMIC DNA]</scope>
    <source>
        <strain evidence="3">ZnDsv-02</strain>
    </source>
</reference>
<dbReference type="InterPro" id="IPR000551">
    <property type="entry name" value="MerR-type_HTH_dom"/>
</dbReference>
<comment type="caution">
    <text evidence="3">The sequence shown here is derived from an EMBL/GenBank/DDBJ whole genome shotgun (WGS) entry which is preliminary data.</text>
</comment>
<dbReference type="AlphaFoldDB" id="A0A6L2R6M7"/>
<keyword evidence="1" id="KW-0238">DNA-binding</keyword>
<dbReference type="PROSITE" id="PS50937">
    <property type="entry name" value="HTH_MERR_2"/>
    <property type="match status" value="1"/>
</dbReference>
<dbReference type="EMBL" id="BLLL01000011">
    <property type="protein sequence ID" value="GFH63221.1"/>
    <property type="molecule type" value="Genomic_DNA"/>
</dbReference>
<dbReference type="SUPFAM" id="SSF46955">
    <property type="entry name" value="Putative DNA-binding domain"/>
    <property type="match status" value="1"/>
</dbReference>
<dbReference type="CDD" id="cd04765">
    <property type="entry name" value="HTH_MlrA-like_sg2"/>
    <property type="match status" value="1"/>
</dbReference>
<dbReference type="Pfam" id="PF13411">
    <property type="entry name" value="MerR_1"/>
    <property type="match status" value="1"/>
</dbReference>
<dbReference type="Proteomes" id="UP000505077">
    <property type="component" value="Unassembled WGS sequence"/>
</dbReference>
<organism evidence="3 4">
    <name type="scientific">Candidatus Desulfovibrio kirbyi</name>
    <dbReference type="NCBI Taxonomy" id="2696086"/>
    <lineage>
        <taxon>Bacteria</taxon>
        <taxon>Pseudomonadati</taxon>
        <taxon>Thermodesulfobacteriota</taxon>
        <taxon>Desulfovibrionia</taxon>
        <taxon>Desulfovibrionales</taxon>
        <taxon>Desulfovibrionaceae</taxon>
        <taxon>Desulfovibrio</taxon>
    </lineage>
</organism>
<proteinExistence type="predicted"/>
<protein>
    <submittedName>
        <fullName evidence="3">MerR family transcriptional regulator</fullName>
    </submittedName>
</protein>
<dbReference type="InterPro" id="IPR009061">
    <property type="entry name" value="DNA-bd_dom_put_sf"/>
</dbReference>
<dbReference type="SMART" id="SM00422">
    <property type="entry name" value="HTH_MERR"/>
    <property type="match status" value="1"/>
</dbReference>
<accession>A0A6L2R6M7</accession>